<evidence type="ECO:0000256" key="1">
    <source>
        <dbReference type="SAM" id="MobiDB-lite"/>
    </source>
</evidence>
<keyword evidence="3" id="KW-1185">Reference proteome</keyword>
<sequence length="137" mass="14608">MPNPKHKPVGCILPQSEEKGGRGAEEQRRQGAEEAGGQRSRGAEGQRGRGENSSIISLCLCVPLRVTLLTSLTQGLANDGKRRHSVGLVSRLVRPWRSRRVGSAVQDCDPLTASASTNRGTCPTQWLLLAISLPSAG</sequence>
<comment type="caution">
    <text evidence="2">The sequence shown here is derived from an EMBL/GenBank/DDBJ whole genome shotgun (WGS) entry which is preliminary data.</text>
</comment>
<gene>
    <name evidence="2" type="ORF">A6770_05485</name>
</gene>
<evidence type="ECO:0000313" key="2">
    <source>
        <dbReference type="EMBL" id="RCJ19595.1"/>
    </source>
</evidence>
<dbReference type="AlphaFoldDB" id="A0A367Q6A4"/>
<feature type="region of interest" description="Disordered" evidence="1">
    <location>
        <begin position="1"/>
        <end position="51"/>
    </location>
</feature>
<feature type="compositionally biased region" description="Basic and acidic residues" evidence="1">
    <location>
        <begin position="41"/>
        <end position="50"/>
    </location>
</feature>
<dbReference type="EMBL" id="LXQD01000339">
    <property type="protein sequence ID" value="RCJ19595.1"/>
    <property type="molecule type" value="Genomic_DNA"/>
</dbReference>
<protein>
    <submittedName>
        <fullName evidence="2">Uncharacterized protein</fullName>
    </submittedName>
</protein>
<reference evidence="2" key="1">
    <citation type="submission" date="2016-04" db="EMBL/GenBank/DDBJ databases">
        <authorList>
            <person name="Tabuchi Yagui T.R."/>
        </authorList>
    </citation>
    <scope>NUCLEOTIDE SEQUENCE [LARGE SCALE GENOMIC DNA]</scope>
    <source>
        <strain evidence="2">NIES-26</strain>
    </source>
</reference>
<proteinExistence type="predicted"/>
<organism evidence="2 3">
    <name type="scientific">Nostoc minutum NIES-26</name>
    <dbReference type="NCBI Taxonomy" id="1844469"/>
    <lineage>
        <taxon>Bacteria</taxon>
        <taxon>Bacillati</taxon>
        <taxon>Cyanobacteriota</taxon>
        <taxon>Cyanophyceae</taxon>
        <taxon>Nostocales</taxon>
        <taxon>Nostocaceae</taxon>
        <taxon>Nostoc</taxon>
    </lineage>
</organism>
<name>A0A367Q6A4_9NOSO</name>
<evidence type="ECO:0000313" key="3">
    <source>
        <dbReference type="Proteomes" id="UP000252107"/>
    </source>
</evidence>
<dbReference type="Proteomes" id="UP000252107">
    <property type="component" value="Unassembled WGS sequence"/>
</dbReference>
<accession>A0A367Q6A4</accession>
<feature type="compositionally biased region" description="Basic and acidic residues" evidence="1">
    <location>
        <begin position="16"/>
        <end position="32"/>
    </location>
</feature>